<dbReference type="RefSeq" id="WP_148699352.1">
    <property type="nucleotide sequence ID" value="NZ_CP007174.1"/>
</dbReference>
<accession>A0A075MNH0</accession>
<dbReference type="InterPro" id="IPR003847">
    <property type="entry name" value="Put_antitoxin"/>
</dbReference>
<dbReference type="OrthoDB" id="9187at2157"/>
<gene>
    <name evidence="2" type="ORF">NTE_00270</name>
</gene>
<dbReference type="Proteomes" id="UP000028194">
    <property type="component" value="Chromosome"/>
</dbReference>
<dbReference type="STRING" id="1459636.NTE_00270"/>
<dbReference type="EMBL" id="CP007174">
    <property type="protein sequence ID" value="AIF82352.1"/>
    <property type="molecule type" value="Genomic_DNA"/>
</dbReference>
<evidence type="ECO:0000313" key="3">
    <source>
        <dbReference type="Proteomes" id="UP000028194"/>
    </source>
</evidence>
<dbReference type="HOGENOM" id="CLU_170073_1_1_2"/>
<evidence type="ECO:0000256" key="1">
    <source>
        <dbReference type="ARBA" id="ARBA00022649"/>
    </source>
</evidence>
<keyword evidence="3" id="KW-1185">Reference proteome</keyword>
<sequence length="75" mass="8813">MISEKAYEVLKRRKRKNESFTDVILRLSSEKGSVANLLDLVREEDFEPISPETARHMKEASSEFRKNFQLRDAKL</sequence>
<dbReference type="GeneID" id="41596179"/>
<keyword evidence="1" id="KW-1277">Toxin-antitoxin system</keyword>
<name>A0A075MNH0_9ARCH</name>
<organism evidence="2 3">
    <name type="scientific">Candidatus Nitrososphaera evergladensis SR1</name>
    <dbReference type="NCBI Taxonomy" id="1459636"/>
    <lineage>
        <taxon>Archaea</taxon>
        <taxon>Nitrososphaerota</taxon>
        <taxon>Nitrososphaeria</taxon>
        <taxon>Nitrososphaerales</taxon>
        <taxon>Nitrososphaeraceae</taxon>
        <taxon>Nitrososphaera</taxon>
    </lineage>
</organism>
<protein>
    <recommendedName>
        <fullName evidence="4">Antitoxin</fullName>
    </recommendedName>
</protein>
<evidence type="ECO:0008006" key="4">
    <source>
        <dbReference type="Google" id="ProtNLM"/>
    </source>
</evidence>
<dbReference type="AlphaFoldDB" id="A0A075MNH0"/>
<evidence type="ECO:0000313" key="2">
    <source>
        <dbReference type="EMBL" id="AIF82352.1"/>
    </source>
</evidence>
<dbReference type="eggNOG" id="arCOG08550">
    <property type="taxonomic scope" value="Archaea"/>
</dbReference>
<proteinExistence type="predicted"/>
<dbReference type="Pfam" id="PF02697">
    <property type="entry name" value="VAPB_antitox"/>
    <property type="match status" value="1"/>
</dbReference>
<reference evidence="2 3" key="1">
    <citation type="journal article" date="2014" name="PLoS ONE">
        <title>Genome Sequence of Candidatus Nitrososphaera evergladensis from Group I.1b Enriched from Everglades Soil Reveals Novel Genomic Features of the Ammonia-Oxidizing Archaea.</title>
        <authorList>
            <person name="Zhalnina K.V."/>
            <person name="Dias R."/>
            <person name="Leonard M.T."/>
            <person name="Dorr de Quadros P."/>
            <person name="Camargo F.A."/>
            <person name="Drew J.C."/>
            <person name="Farmerie W.G."/>
            <person name="Daroub S.H."/>
            <person name="Triplett E.W."/>
        </authorList>
    </citation>
    <scope>NUCLEOTIDE SEQUENCE [LARGE SCALE GENOMIC DNA]</scope>
    <source>
        <strain evidence="2 3">SR1</strain>
    </source>
</reference>
<dbReference type="KEGG" id="nev:NTE_00270"/>